<keyword evidence="9" id="KW-0625">Polysaccharide transport</keyword>
<comment type="subcellular location">
    <subcellularLocation>
        <location evidence="1 11">Cell membrane</location>
        <topology evidence="1 11">Multi-pass membrane protein</topology>
    </subcellularLocation>
</comment>
<evidence type="ECO:0000256" key="10">
    <source>
        <dbReference type="ARBA" id="ARBA00023136"/>
    </source>
</evidence>
<dbReference type="KEGG" id="dbr:Deba_3303"/>
<proteinExistence type="inferred from homology"/>
<comment type="similarity">
    <text evidence="2 11">Belongs to the ABC-2 integral membrane protein family.</text>
</comment>
<evidence type="ECO:0000256" key="8">
    <source>
        <dbReference type="ARBA" id="ARBA00022989"/>
    </source>
</evidence>
<dbReference type="HOGENOM" id="CLU_060703_1_1_7"/>
<dbReference type="PANTHER" id="PTHR30413">
    <property type="entry name" value="INNER MEMBRANE TRANSPORT PERMEASE"/>
    <property type="match status" value="1"/>
</dbReference>
<gene>
    <name evidence="13" type="ordered locus">Deba_3303</name>
</gene>
<dbReference type="RefSeq" id="WP_013260092.1">
    <property type="nucleotide sequence ID" value="NC_014365.1"/>
</dbReference>
<dbReference type="STRING" id="644282.Deba_3303"/>
<evidence type="ECO:0000256" key="3">
    <source>
        <dbReference type="ARBA" id="ARBA00022448"/>
    </source>
</evidence>
<dbReference type="PANTHER" id="PTHR30413:SF10">
    <property type="entry name" value="CAPSULE POLYSACCHARIDE EXPORT INNER-MEMBRANE PROTEIN CTRC"/>
    <property type="match status" value="1"/>
</dbReference>
<dbReference type="eggNOG" id="COG1682">
    <property type="taxonomic scope" value="Bacteria"/>
</dbReference>
<evidence type="ECO:0000313" key="13">
    <source>
        <dbReference type="EMBL" id="ADK86656.1"/>
    </source>
</evidence>
<dbReference type="InterPro" id="IPR013525">
    <property type="entry name" value="ABC2_TM"/>
</dbReference>
<keyword evidence="7" id="KW-0972">Capsule biogenesis/degradation</keyword>
<evidence type="ECO:0000256" key="6">
    <source>
        <dbReference type="ARBA" id="ARBA00022692"/>
    </source>
</evidence>
<evidence type="ECO:0000256" key="5">
    <source>
        <dbReference type="ARBA" id="ARBA00022597"/>
    </source>
</evidence>
<evidence type="ECO:0000256" key="2">
    <source>
        <dbReference type="ARBA" id="ARBA00007783"/>
    </source>
</evidence>
<dbReference type="GO" id="GO:0015920">
    <property type="term" value="P:lipopolysaccharide transport"/>
    <property type="evidence" value="ECO:0007669"/>
    <property type="project" value="TreeGrafter"/>
</dbReference>
<keyword evidence="8 11" id="KW-1133">Transmembrane helix</keyword>
<keyword evidence="6 11" id="KW-0812">Transmembrane</keyword>
<evidence type="ECO:0000313" key="14">
    <source>
        <dbReference type="Proteomes" id="UP000009047"/>
    </source>
</evidence>
<dbReference type="AlphaFoldDB" id="E1QM71"/>
<dbReference type="PIRSF" id="PIRSF006648">
    <property type="entry name" value="DrrB"/>
    <property type="match status" value="1"/>
</dbReference>
<evidence type="ECO:0000259" key="12">
    <source>
        <dbReference type="PROSITE" id="PS51012"/>
    </source>
</evidence>
<keyword evidence="10 11" id="KW-0472">Membrane</keyword>
<dbReference type="GO" id="GO:0015774">
    <property type="term" value="P:polysaccharide transport"/>
    <property type="evidence" value="ECO:0007669"/>
    <property type="project" value="UniProtKB-KW"/>
</dbReference>
<dbReference type="GO" id="GO:0043190">
    <property type="term" value="C:ATP-binding cassette (ABC) transporter complex"/>
    <property type="evidence" value="ECO:0007669"/>
    <property type="project" value="InterPro"/>
</dbReference>
<feature type="transmembrane region" description="Helical" evidence="11">
    <location>
        <begin position="33"/>
        <end position="58"/>
    </location>
</feature>
<sequence length="260" mass="29819">MLEIQHISQLWRHRALVWALTGRELKGRYRGSVLGFLWTFLNPLLLLLVYSLVFSVYFRVEMEHYSVFMFTGLLPWIFFSQSLLDGAGAVVDAGSLVTKVTFPMQVLPANRVLVNFVNFLLSLPVLVVFLLASGKGLSWHWALFPAVALAHLLFTFSLALVLCTACVFLRDTRHILGNLITLWFFLTPILYPLSSVPAQFRWLALFNPATIFTMAYQDICFWGRQPRWDLLGLMVLISLVFLAVGIRIFEAYKEYFAEKI</sequence>
<dbReference type="GO" id="GO:0140359">
    <property type="term" value="F:ABC-type transporter activity"/>
    <property type="evidence" value="ECO:0007669"/>
    <property type="project" value="InterPro"/>
</dbReference>
<dbReference type="PROSITE" id="PS51012">
    <property type="entry name" value="ABC_TM2"/>
    <property type="match status" value="1"/>
</dbReference>
<feature type="transmembrane region" description="Helical" evidence="11">
    <location>
        <begin position="175"/>
        <end position="193"/>
    </location>
</feature>
<keyword evidence="14" id="KW-1185">Reference proteome</keyword>
<name>E1QM71_DESB2</name>
<evidence type="ECO:0000256" key="7">
    <source>
        <dbReference type="ARBA" id="ARBA00022903"/>
    </source>
</evidence>
<evidence type="ECO:0000256" key="1">
    <source>
        <dbReference type="ARBA" id="ARBA00004651"/>
    </source>
</evidence>
<feature type="transmembrane region" description="Helical" evidence="11">
    <location>
        <begin position="112"/>
        <end position="133"/>
    </location>
</feature>
<protein>
    <recommendedName>
        <fullName evidence="11">Transport permease protein</fullName>
    </recommendedName>
</protein>
<accession>E1QM71</accession>
<organism evidence="13 14">
    <name type="scientific">Desulfarculus baarsii (strain ATCC 33931 / DSM 2075 / LMG 7858 / VKM B-1802 / 2st14)</name>
    <dbReference type="NCBI Taxonomy" id="644282"/>
    <lineage>
        <taxon>Bacteria</taxon>
        <taxon>Pseudomonadati</taxon>
        <taxon>Thermodesulfobacteriota</taxon>
        <taxon>Desulfarculia</taxon>
        <taxon>Desulfarculales</taxon>
        <taxon>Desulfarculaceae</taxon>
        <taxon>Desulfarculus</taxon>
    </lineage>
</organism>
<dbReference type="InterPro" id="IPR000412">
    <property type="entry name" value="ABC_2_transport"/>
</dbReference>
<feature type="transmembrane region" description="Helical" evidence="11">
    <location>
        <begin position="64"/>
        <end position="91"/>
    </location>
</feature>
<dbReference type="Pfam" id="PF01061">
    <property type="entry name" value="ABC2_membrane"/>
    <property type="match status" value="1"/>
</dbReference>
<feature type="transmembrane region" description="Helical" evidence="11">
    <location>
        <begin position="139"/>
        <end position="168"/>
    </location>
</feature>
<dbReference type="InterPro" id="IPR047817">
    <property type="entry name" value="ABC2_TM_bact-type"/>
</dbReference>
<keyword evidence="3 11" id="KW-0813">Transport</keyword>
<reference evidence="13 14" key="1">
    <citation type="journal article" date="2010" name="Stand. Genomic Sci.">
        <title>Complete genome sequence of Desulfarculus baarsii type strain (2st14).</title>
        <authorList>
            <person name="Sun H."/>
            <person name="Spring S."/>
            <person name="Lapidus A."/>
            <person name="Davenport K."/>
            <person name="Del Rio T.G."/>
            <person name="Tice H."/>
            <person name="Nolan M."/>
            <person name="Copeland A."/>
            <person name="Cheng J.F."/>
            <person name="Lucas S."/>
            <person name="Tapia R."/>
            <person name="Goodwin L."/>
            <person name="Pitluck S."/>
            <person name="Ivanova N."/>
            <person name="Pagani I."/>
            <person name="Mavromatis K."/>
            <person name="Ovchinnikova G."/>
            <person name="Pati A."/>
            <person name="Chen A."/>
            <person name="Palaniappan K."/>
            <person name="Hauser L."/>
            <person name="Chang Y.J."/>
            <person name="Jeffries C.D."/>
            <person name="Detter J.C."/>
            <person name="Han C."/>
            <person name="Rohde M."/>
            <person name="Brambilla E."/>
            <person name="Goker M."/>
            <person name="Woyke T."/>
            <person name="Bristow J."/>
            <person name="Eisen J.A."/>
            <person name="Markowitz V."/>
            <person name="Hugenholtz P."/>
            <person name="Kyrpides N.C."/>
            <person name="Klenk H.P."/>
            <person name="Land M."/>
        </authorList>
    </citation>
    <scope>NUCLEOTIDE SEQUENCE [LARGE SCALE GENOMIC DNA]</scope>
    <source>
        <strain evidence="14">ATCC 33931 / DSM 2075 / LMG 7858 / VKM B-1802 / 2st14</strain>
    </source>
</reference>
<feature type="domain" description="ABC transmembrane type-2" evidence="12">
    <location>
        <begin position="34"/>
        <end position="252"/>
    </location>
</feature>
<evidence type="ECO:0000256" key="9">
    <source>
        <dbReference type="ARBA" id="ARBA00023047"/>
    </source>
</evidence>
<feature type="transmembrane region" description="Helical" evidence="11">
    <location>
        <begin position="228"/>
        <end position="249"/>
    </location>
</feature>
<evidence type="ECO:0000256" key="4">
    <source>
        <dbReference type="ARBA" id="ARBA00022475"/>
    </source>
</evidence>
<keyword evidence="4 11" id="KW-1003">Cell membrane</keyword>
<dbReference type="Proteomes" id="UP000009047">
    <property type="component" value="Chromosome"/>
</dbReference>
<dbReference type="EMBL" id="CP002085">
    <property type="protein sequence ID" value="ADK86656.1"/>
    <property type="molecule type" value="Genomic_DNA"/>
</dbReference>
<evidence type="ECO:0000256" key="11">
    <source>
        <dbReference type="RuleBase" id="RU361157"/>
    </source>
</evidence>
<keyword evidence="5" id="KW-0762">Sugar transport</keyword>